<dbReference type="InterPro" id="IPR042183">
    <property type="entry name" value="MmgE/PrpD_sf_1"/>
</dbReference>
<proteinExistence type="predicted"/>
<dbReference type="Gene3D" id="1.10.4100.10">
    <property type="entry name" value="2-methylcitrate dehydratase PrpD"/>
    <property type="match status" value="1"/>
</dbReference>
<dbReference type="STRING" id="1314800.A0A1B7MUZ7"/>
<name>A0A1B7MUZ7_9AGAM</name>
<gene>
    <name evidence="1" type="ORF">K503DRAFT_867580</name>
</gene>
<protein>
    <submittedName>
        <fullName evidence="1">Uncharacterized protein</fullName>
    </submittedName>
</protein>
<dbReference type="OrthoDB" id="10055203at2759"/>
<organism evidence="1 2">
    <name type="scientific">Rhizopogon vinicolor AM-OR11-026</name>
    <dbReference type="NCBI Taxonomy" id="1314800"/>
    <lineage>
        <taxon>Eukaryota</taxon>
        <taxon>Fungi</taxon>
        <taxon>Dikarya</taxon>
        <taxon>Basidiomycota</taxon>
        <taxon>Agaricomycotina</taxon>
        <taxon>Agaricomycetes</taxon>
        <taxon>Agaricomycetidae</taxon>
        <taxon>Boletales</taxon>
        <taxon>Suillineae</taxon>
        <taxon>Rhizopogonaceae</taxon>
        <taxon>Rhizopogon</taxon>
    </lineage>
</organism>
<dbReference type="AlphaFoldDB" id="A0A1B7MUZ7"/>
<dbReference type="Proteomes" id="UP000092154">
    <property type="component" value="Unassembled WGS sequence"/>
</dbReference>
<sequence length="137" mass="15204">MACLNKINHDIETNIDRTSKYCAANRQFELRPPYFCFLSIITWGSLATSPSSCARAMFVHHAGSAVRPEPDKVLKDIADYVHNYQVISDLGFETTRLSIDAIECGLEGFNLGPEYTKRLDTVVEGTIVPNGAMSFVV</sequence>
<evidence type="ECO:0000313" key="1">
    <source>
        <dbReference type="EMBL" id="OAX36452.1"/>
    </source>
</evidence>
<dbReference type="InParanoid" id="A0A1B7MUZ7"/>
<evidence type="ECO:0000313" key="2">
    <source>
        <dbReference type="Proteomes" id="UP000092154"/>
    </source>
</evidence>
<dbReference type="EMBL" id="KV448416">
    <property type="protein sequence ID" value="OAX36452.1"/>
    <property type="molecule type" value="Genomic_DNA"/>
</dbReference>
<accession>A0A1B7MUZ7</accession>
<keyword evidence="2" id="KW-1185">Reference proteome</keyword>
<reference evidence="1 2" key="1">
    <citation type="submission" date="2016-06" db="EMBL/GenBank/DDBJ databases">
        <title>Comparative genomics of the ectomycorrhizal sister species Rhizopogon vinicolor and Rhizopogon vesiculosus (Basidiomycota: Boletales) reveals a divergence of the mating type B locus.</title>
        <authorList>
            <consortium name="DOE Joint Genome Institute"/>
            <person name="Mujic A.B."/>
            <person name="Kuo A."/>
            <person name="Tritt A."/>
            <person name="Lipzen A."/>
            <person name="Chen C."/>
            <person name="Johnson J."/>
            <person name="Sharma A."/>
            <person name="Barry K."/>
            <person name="Grigoriev I.V."/>
            <person name="Spatafora J.W."/>
        </authorList>
    </citation>
    <scope>NUCLEOTIDE SEQUENCE [LARGE SCALE GENOMIC DNA]</scope>
    <source>
        <strain evidence="1 2">AM-OR11-026</strain>
    </source>
</reference>